<keyword evidence="2" id="KW-1185">Reference proteome</keyword>
<proteinExistence type="predicted"/>
<dbReference type="AlphaFoldDB" id="A0A397UF75"/>
<name>A0A397UF75_9GLOM</name>
<gene>
    <name evidence="1" type="ORF">C2G38_2214440</name>
</gene>
<comment type="caution">
    <text evidence="1">The sequence shown here is derived from an EMBL/GenBank/DDBJ whole genome shotgun (WGS) entry which is preliminary data.</text>
</comment>
<organism evidence="1 2">
    <name type="scientific">Gigaspora rosea</name>
    <dbReference type="NCBI Taxonomy" id="44941"/>
    <lineage>
        <taxon>Eukaryota</taxon>
        <taxon>Fungi</taxon>
        <taxon>Fungi incertae sedis</taxon>
        <taxon>Mucoromycota</taxon>
        <taxon>Glomeromycotina</taxon>
        <taxon>Glomeromycetes</taxon>
        <taxon>Diversisporales</taxon>
        <taxon>Gigasporaceae</taxon>
        <taxon>Gigaspora</taxon>
    </lineage>
</organism>
<protein>
    <submittedName>
        <fullName evidence="1">Uncharacterized protein</fullName>
    </submittedName>
</protein>
<evidence type="ECO:0000313" key="1">
    <source>
        <dbReference type="EMBL" id="RIB07439.1"/>
    </source>
</evidence>
<dbReference type="OrthoDB" id="2424604at2759"/>
<dbReference type="Proteomes" id="UP000266673">
    <property type="component" value="Unassembled WGS sequence"/>
</dbReference>
<dbReference type="EMBL" id="QKWP01001656">
    <property type="protein sequence ID" value="RIB07439.1"/>
    <property type="molecule type" value="Genomic_DNA"/>
</dbReference>
<evidence type="ECO:0000313" key="2">
    <source>
        <dbReference type="Proteomes" id="UP000266673"/>
    </source>
</evidence>
<accession>A0A397UF75</accession>
<reference evidence="1 2" key="1">
    <citation type="submission" date="2018-06" db="EMBL/GenBank/DDBJ databases">
        <title>Comparative genomics reveals the genomic features of Rhizophagus irregularis, R. cerebriforme, R. diaphanum and Gigaspora rosea, and their symbiotic lifestyle signature.</title>
        <authorList>
            <person name="Morin E."/>
            <person name="San Clemente H."/>
            <person name="Chen E.C.H."/>
            <person name="De La Providencia I."/>
            <person name="Hainaut M."/>
            <person name="Kuo A."/>
            <person name="Kohler A."/>
            <person name="Murat C."/>
            <person name="Tang N."/>
            <person name="Roy S."/>
            <person name="Loubradou J."/>
            <person name="Henrissat B."/>
            <person name="Grigoriev I.V."/>
            <person name="Corradi N."/>
            <person name="Roux C."/>
            <person name="Martin F.M."/>
        </authorList>
    </citation>
    <scope>NUCLEOTIDE SEQUENCE [LARGE SCALE GENOMIC DNA]</scope>
    <source>
        <strain evidence="1 2">DAOM 194757</strain>
    </source>
</reference>
<sequence length="281" mass="31903">MSDNGGHYHNAALMMIIGYWPEWYGINVSRWIFLEAGEVKITIDSHHAQISHAINQYIRLGFDITVGQNIENVMVIIRYLEIPTGLSGNGQQQANFSGCIKARNISGIGEWKIFTIAKLDKCCKKDIHKPIPQVSTHTTPSSNWEMLIPNSSQNKDQLINLLETQLAEDTKKAKIAHNQINSTYNEENHHIFDVNKFPLNSGWALKANQKFGRKGTGKQISPEIRALLEGYTAQDMHDELVQHALEGEFKVEEVLKVATIQNWIGRYAREHKQEATTRKSN</sequence>